<reference evidence="2" key="2">
    <citation type="submission" date="2021-09" db="EMBL/GenBank/DDBJ databases">
        <authorList>
            <person name="Jia N."/>
            <person name="Wang J."/>
            <person name="Shi W."/>
            <person name="Du L."/>
            <person name="Sun Y."/>
            <person name="Zhan W."/>
            <person name="Jiang J."/>
            <person name="Wang Q."/>
            <person name="Zhang B."/>
            <person name="Ji P."/>
            <person name="Sakyi L.B."/>
            <person name="Cui X."/>
            <person name="Yuan T."/>
            <person name="Jiang B."/>
            <person name="Yang W."/>
            <person name="Lam T.T.-Y."/>
            <person name="Chang Q."/>
            <person name="Ding S."/>
            <person name="Wang X."/>
            <person name="Zhu J."/>
            <person name="Ruan X."/>
            <person name="Zhao L."/>
            <person name="Wei J."/>
            <person name="Que T."/>
            <person name="Du C."/>
            <person name="Cheng J."/>
            <person name="Dai P."/>
            <person name="Han X."/>
            <person name="Huang E."/>
            <person name="Gao Y."/>
            <person name="Liu J."/>
            <person name="Shao H."/>
            <person name="Ye R."/>
            <person name="Li L."/>
            <person name="Wei W."/>
            <person name="Wang X."/>
            <person name="Wang C."/>
            <person name="Huo Q."/>
            <person name="Li W."/>
            <person name="Guo W."/>
            <person name="Chen H."/>
            <person name="Chen S."/>
            <person name="Zhou L."/>
            <person name="Zhou L."/>
            <person name="Ni X."/>
            <person name="Tian J."/>
            <person name="Zhou Y."/>
            <person name="Sheng Y."/>
            <person name="Liu T."/>
            <person name="Pan Y."/>
            <person name="Xia L."/>
            <person name="Li J."/>
            <person name="Zhao F."/>
            <person name="Cao W."/>
        </authorList>
    </citation>
    <scope>NUCLEOTIDE SEQUENCE</scope>
    <source>
        <strain evidence="2">Rsan-2018</strain>
        <tissue evidence="2">Larvae</tissue>
    </source>
</reference>
<organism evidence="2 3">
    <name type="scientific">Rhipicephalus sanguineus</name>
    <name type="common">Brown dog tick</name>
    <name type="synonym">Ixodes sanguineus</name>
    <dbReference type="NCBI Taxonomy" id="34632"/>
    <lineage>
        <taxon>Eukaryota</taxon>
        <taxon>Metazoa</taxon>
        <taxon>Ecdysozoa</taxon>
        <taxon>Arthropoda</taxon>
        <taxon>Chelicerata</taxon>
        <taxon>Arachnida</taxon>
        <taxon>Acari</taxon>
        <taxon>Parasitiformes</taxon>
        <taxon>Ixodida</taxon>
        <taxon>Ixodoidea</taxon>
        <taxon>Ixodidae</taxon>
        <taxon>Rhipicephalinae</taxon>
        <taxon>Rhipicephalus</taxon>
        <taxon>Rhipicephalus</taxon>
    </lineage>
</organism>
<feature type="chain" id="PRO_5038679994" description="Secreted protein" evidence="1">
    <location>
        <begin position="26"/>
        <end position="119"/>
    </location>
</feature>
<protein>
    <recommendedName>
        <fullName evidence="4">Secreted protein</fullName>
    </recommendedName>
</protein>
<gene>
    <name evidence="2" type="ORF">HPB52_003615</name>
</gene>
<evidence type="ECO:0008006" key="4">
    <source>
        <dbReference type="Google" id="ProtNLM"/>
    </source>
</evidence>
<evidence type="ECO:0000313" key="3">
    <source>
        <dbReference type="Proteomes" id="UP000821837"/>
    </source>
</evidence>
<sequence length="119" mass="12478">MSSNPFVFLIQALGLLLSCDRFAGGIWTPKRTASALTAPPCAECCKTPIQELGGGAFLGQLDRLDYAPLRGVSSTPTISTSYTYKQRCVSGSGIGHGGTAVNMSSNPFVFLIQFGALEA</sequence>
<feature type="signal peptide" evidence="1">
    <location>
        <begin position="1"/>
        <end position="25"/>
    </location>
</feature>
<dbReference type="Proteomes" id="UP000821837">
    <property type="component" value="Unassembled WGS sequence"/>
</dbReference>
<dbReference type="AlphaFoldDB" id="A0A9D4SXI8"/>
<comment type="caution">
    <text evidence="2">The sequence shown here is derived from an EMBL/GenBank/DDBJ whole genome shotgun (WGS) entry which is preliminary data.</text>
</comment>
<keyword evidence="3" id="KW-1185">Reference proteome</keyword>
<dbReference type="EMBL" id="JABSTV010001250">
    <property type="protein sequence ID" value="KAH7955744.1"/>
    <property type="molecule type" value="Genomic_DNA"/>
</dbReference>
<evidence type="ECO:0000313" key="2">
    <source>
        <dbReference type="EMBL" id="KAH7955744.1"/>
    </source>
</evidence>
<evidence type="ECO:0000256" key="1">
    <source>
        <dbReference type="SAM" id="SignalP"/>
    </source>
</evidence>
<name>A0A9D4SXI8_RHISA</name>
<accession>A0A9D4SXI8</accession>
<keyword evidence="1" id="KW-0732">Signal</keyword>
<proteinExistence type="predicted"/>
<reference evidence="2" key="1">
    <citation type="journal article" date="2020" name="Cell">
        <title>Large-Scale Comparative Analyses of Tick Genomes Elucidate Their Genetic Diversity and Vector Capacities.</title>
        <authorList>
            <consortium name="Tick Genome and Microbiome Consortium (TIGMIC)"/>
            <person name="Jia N."/>
            <person name="Wang J."/>
            <person name="Shi W."/>
            <person name="Du L."/>
            <person name="Sun Y."/>
            <person name="Zhan W."/>
            <person name="Jiang J.F."/>
            <person name="Wang Q."/>
            <person name="Zhang B."/>
            <person name="Ji P."/>
            <person name="Bell-Sakyi L."/>
            <person name="Cui X.M."/>
            <person name="Yuan T.T."/>
            <person name="Jiang B.G."/>
            <person name="Yang W.F."/>
            <person name="Lam T.T."/>
            <person name="Chang Q.C."/>
            <person name="Ding S.J."/>
            <person name="Wang X.J."/>
            <person name="Zhu J.G."/>
            <person name="Ruan X.D."/>
            <person name="Zhao L."/>
            <person name="Wei J.T."/>
            <person name="Ye R.Z."/>
            <person name="Que T.C."/>
            <person name="Du C.H."/>
            <person name="Zhou Y.H."/>
            <person name="Cheng J.X."/>
            <person name="Dai P.F."/>
            <person name="Guo W.B."/>
            <person name="Han X.H."/>
            <person name="Huang E.J."/>
            <person name="Li L.F."/>
            <person name="Wei W."/>
            <person name="Gao Y.C."/>
            <person name="Liu J.Z."/>
            <person name="Shao H.Z."/>
            <person name="Wang X."/>
            <person name="Wang C.C."/>
            <person name="Yang T.C."/>
            <person name="Huo Q.B."/>
            <person name="Li W."/>
            <person name="Chen H.Y."/>
            <person name="Chen S.E."/>
            <person name="Zhou L.G."/>
            <person name="Ni X.B."/>
            <person name="Tian J.H."/>
            <person name="Sheng Y."/>
            <person name="Liu T."/>
            <person name="Pan Y.S."/>
            <person name="Xia L.Y."/>
            <person name="Li J."/>
            <person name="Zhao F."/>
            <person name="Cao W.C."/>
        </authorList>
    </citation>
    <scope>NUCLEOTIDE SEQUENCE</scope>
    <source>
        <strain evidence="2">Rsan-2018</strain>
    </source>
</reference>